<dbReference type="PANTHER" id="PTHR47505">
    <property type="entry name" value="DNA UTILIZATION PROTEIN YHGH"/>
    <property type="match status" value="1"/>
</dbReference>
<reference evidence="2" key="3">
    <citation type="submission" date="2022-06" db="EMBL/GenBank/DDBJ databases">
        <title>Resources to Facilitate Use of the Altered Schaedler Flora (ASF) Mouse Model to Study Microbiome Function.</title>
        <authorList>
            <person name="Proctor A."/>
            <person name="Parvinroo S."/>
            <person name="Richie T."/>
            <person name="Jia X."/>
            <person name="Lee S.T.M."/>
            <person name="Karp P.D."/>
            <person name="Paley S."/>
            <person name="Kostic A.D."/>
            <person name="Pierre J.F."/>
            <person name="Wannemuehler M.J."/>
            <person name="Phillips G.J."/>
        </authorList>
    </citation>
    <scope>NUCLEOTIDE SEQUENCE</scope>
    <source>
        <strain evidence="2">ASF457</strain>
    </source>
</reference>
<dbReference type="CDD" id="cd06223">
    <property type="entry name" value="PRTases_typeI"/>
    <property type="match status" value="1"/>
</dbReference>
<protein>
    <submittedName>
        <fullName evidence="2">Uncharacterized protein</fullName>
    </submittedName>
</protein>
<evidence type="ECO:0000313" key="3">
    <source>
        <dbReference type="Proteomes" id="UP000017429"/>
    </source>
</evidence>
<sequence>MLNEIFSGKCPACSGAAAINAALCDECMSLLHPFNYFCGRCAFPLLWPGASCYRCKGKLSKRITNIYALYHYDKVVRNMILQMKFHYHIRLKYTLKQLIFLPNFITKYDGIVTVPSHFLRHFVRFYHPADILAEYAAYKLNIPILHNLKRVRYTKFQSHILRADRKENVKKAFYCKKFKSHIKNILLVDDILTTGATINECVNELYTAGAGRIDVLVFAK</sequence>
<dbReference type="AlphaFoldDB" id="V2QA85"/>
<evidence type="ECO:0000313" key="2">
    <source>
        <dbReference type="EMBL" id="USF24749.1"/>
    </source>
</evidence>
<dbReference type="InterPro" id="IPR051910">
    <property type="entry name" value="ComF/GntX_DNA_util-trans"/>
</dbReference>
<accession>V2QA85</accession>
<dbReference type="InterPro" id="IPR000836">
    <property type="entry name" value="PRTase_dom"/>
</dbReference>
<dbReference type="InterPro" id="IPR029057">
    <property type="entry name" value="PRTase-like"/>
</dbReference>
<comment type="similarity">
    <text evidence="1">Belongs to the ComF/GntX family.</text>
</comment>
<dbReference type="Proteomes" id="UP000017429">
    <property type="component" value="Chromosome"/>
</dbReference>
<dbReference type="EMBL" id="CP097562">
    <property type="protein sequence ID" value="USF24749.1"/>
    <property type="molecule type" value="Genomic_DNA"/>
</dbReference>
<dbReference type="eggNOG" id="COG1040">
    <property type="taxonomic scope" value="Bacteria"/>
</dbReference>
<gene>
    <name evidence="2" type="ORF">N508_001839</name>
</gene>
<reference evidence="2" key="1">
    <citation type="journal article" date="2014" name="Genome Announc.">
        <title>Draft genome sequences of the altered schaedler flora, a defined bacterial community from gnotobiotic mice.</title>
        <authorList>
            <person name="Wannemuehler M.J."/>
            <person name="Overstreet A.M."/>
            <person name="Ward D.V."/>
            <person name="Phillips G.J."/>
        </authorList>
    </citation>
    <scope>NUCLEOTIDE SEQUENCE</scope>
    <source>
        <strain evidence="2">ASF457</strain>
    </source>
</reference>
<evidence type="ECO:0000256" key="1">
    <source>
        <dbReference type="ARBA" id="ARBA00008007"/>
    </source>
</evidence>
<name>V2QA85_9BACT</name>
<proteinExistence type="inferred from homology"/>
<dbReference type="PANTHER" id="PTHR47505:SF1">
    <property type="entry name" value="DNA UTILIZATION PROTEIN YHGH"/>
    <property type="match status" value="1"/>
</dbReference>
<dbReference type="KEGG" id="msch:N508_001839"/>
<dbReference type="OrthoDB" id="9793412at2"/>
<keyword evidence="3" id="KW-1185">Reference proteome</keyword>
<dbReference type="Gene3D" id="3.40.50.2020">
    <property type="match status" value="1"/>
</dbReference>
<dbReference type="RefSeq" id="WP_023276119.1">
    <property type="nucleotide sequence ID" value="NZ_CP097562.1"/>
</dbReference>
<dbReference type="SUPFAM" id="SSF53271">
    <property type="entry name" value="PRTase-like"/>
    <property type="match status" value="1"/>
</dbReference>
<reference evidence="2" key="2">
    <citation type="submission" date="2022-05" db="EMBL/GenBank/DDBJ databases">
        <authorList>
            <person name="Proctor A.L."/>
            <person name="Phillips G.J."/>
            <person name="Wannemuehler M.J."/>
        </authorList>
    </citation>
    <scope>NUCLEOTIDE SEQUENCE</scope>
    <source>
        <strain evidence="2">ASF457</strain>
    </source>
</reference>
<organism evidence="2 3">
    <name type="scientific">Mucispirillum schaedleri ASF457</name>
    <dbReference type="NCBI Taxonomy" id="1379858"/>
    <lineage>
        <taxon>Bacteria</taxon>
        <taxon>Pseudomonadati</taxon>
        <taxon>Deferribacterota</taxon>
        <taxon>Deferribacteres</taxon>
        <taxon>Deferribacterales</taxon>
        <taxon>Mucispirillaceae</taxon>
        <taxon>Mucispirillum</taxon>
    </lineage>
</organism>